<evidence type="ECO:0000313" key="2">
    <source>
        <dbReference type="Proteomes" id="UP000516647"/>
    </source>
</evidence>
<keyword evidence="2" id="KW-1185">Reference proteome</keyword>
<gene>
    <name evidence="1" type="ORF">phi9183_ORF106</name>
</gene>
<accession>A0A7L7SX09</accession>
<evidence type="ECO:0000313" key="1">
    <source>
        <dbReference type="EMBL" id="QOC57599.1"/>
    </source>
</evidence>
<proteinExistence type="predicted"/>
<protein>
    <submittedName>
        <fullName evidence="1">Uncharacterized protein</fullName>
    </submittedName>
</protein>
<sequence>MKIVEGDTLIGRKSNWDVGITKGDLYLVEKDVYGLYISLGYSYLYFEGNEQVFDELLKKINDMNSPRELYAVIFIEDGTSFLLGAYTSLGKARGSMSNSMRQHKLRVGAREREYHIKRYVSEDYV</sequence>
<reference evidence="1 2" key="1">
    <citation type="submission" date="2020-08" db="EMBL/GenBank/DDBJ databases">
        <authorList>
            <person name="Canfield G.S."/>
            <person name="Duerkop B.A."/>
        </authorList>
    </citation>
    <scope>NUCLEOTIDE SEQUENCE [LARGE SCALE GENOMIC DNA]</scope>
</reference>
<organism evidence="1 2">
    <name type="scientific">Enterococcus phage 9183</name>
    <dbReference type="NCBI Taxonomy" id="2763102"/>
    <lineage>
        <taxon>Viruses</taxon>
        <taxon>Duplodnaviria</taxon>
        <taxon>Heunggongvirae</taxon>
        <taxon>Uroviricota</taxon>
        <taxon>Caudoviricetes</taxon>
        <taxon>Andrewesvirinae</taxon>
        <taxon>Denvervirus</taxon>
        <taxon>Denvervirus dv9183</taxon>
    </lineage>
</organism>
<dbReference type="Proteomes" id="UP000516647">
    <property type="component" value="Segment"/>
</dbReference>
<name>A0A7L7SX09_9CAUD</name>
<dbReference type="EMBL" id="MT939241">
    <property type="protein sequence ID" value="QOC57599.1"/>
    <property type="molecule type" value="Genomic_DNA"/>
</dbReference>